<sequence>MGREGFVSVSDWRLMKSLVGKIYFDKAWNTPYKTVCLSWEHPLPLNQLSLTYLTPSGTEKDFPGIYLFRREQKMMKSQGLVSFKDVAVDFTQEEWQQLDPAQKTLYRDVMLENYSHLVSMGHPVSKPDVISKLEQGEDPWIVKRDIPNWIYPYEDQADGRQGK</sequence>
<protein>
    <submittedName>
        <fullName evidence="3">Zinc finger protein 300-like</fullName>
    </submittedName>
</protein>
<dbReference type="InterPro" id="IPR050169">
    <property type="entry name" value="Krueppel_C2H2_ZnF"/>
</dbReference>
<dbReference type="InterPro" id="IPR001909">
    <property type="entry name" value="KRAB"/>
</dbReference>
<dbReference type="Proteomes" id="UP000694857">
    <property type="component" value="Chromosome 3"/>
</dbReference>
<evidence type="ECO:0000313" key="2">
    <source>
        <dbReference type="Proteomes" id="UP000694857"/>
    </source>
</evidence>
<dbReference type="PROSITE" id="PS50805">
    <property type="entry name" value="KRAB"/>
    <property type="match status" value="1"/>
</dbReference>
<proteinExistence type="predicted"/>
<dbReference type="CDD" id="cd07765">
    <property type="entry name" value="KRAB_A-box"/>
    <property type="match status" value="1"/>
</dbReference>
<dbReference type="Pfam" id="PF01352">
    <property type="entry name" value="KRAB"/>
    <property type="match status" value="1"/>
</dbReference>
<evidence type="ECO:0000313" key="3">
    <source>
        <dbReference type="RefSeq" id="XP_036704048.1"/>
    </source>
</evidence>
<feature type="domain" description="KRAB" evidence="1">
    <location>
        <begin position="81"/>
        <end position="152"/>
    </location>
</feature>
<dbReference type="OrthoDB" id="9411774at2759"/>
<dbReference type="PANTHER" id="PTHR23232:SF117">
    <property type="entry name" value="KRAB DOMAIN-CONTAINING PROTEIN"/>
    <property type="match status" value="1"/>
</dbReference>
<name>A0A8B8X362_BALMU</name>
<dbReference type="GeneID" id="118893029"/>
<keyword evidence="2" id="KW-1185">Reference proteome</keyword>
<dbReference type="PANTHER" id="PTHR23232">
    <property type="entry name" value="KRAB DOMAIN C2H2 ZINC FINGER"/>
    <property type="match status" value="1"/>
</dbReference>
<dbReference type="KEGG" id="bmus:118893029"/>
<dbReference type="AlphaFoldDB" id="A0A8B8X362"/>
<dbReference type="GO" id="GO:0006355">
    <property type="term" value="P:regulation of DNA-templated transcription"/>
    <property type="evidence" value="ECO:0007669"/>
    <property type="project" value="InterPro"/>
</dbReference>
<dbReference type="InterPro" id="IPR036051">
    <property type="entry name" value="KRAB_dom_sf"/>
</dbReference>
<gene>
    <name evidence="3" type="primary">LOC118893029</name>
</gene>
<dbReference type="RefSeq" id="XP_036704048.1">
    <property type="nucleotide sequence ID" value="XM_036848153.1"/>
</dbReference>
<evidence type="ECO:0000259" key="1">
    <source>
        <dbReference type="PROSITE" id="PS50805"/>
    </source>
</evidence>
<organism evidence="2 3">
    <name type="scientific">Balaenoptera musculus</name>
    <name type="common">Blue whale</name>
    <dbReference type="NCBI Taxonomy" id="9771"/>
    <lineage>
        <taxon>Eukaryota</taxon>
        <taxon>Metazoa</taxon>
        <taxon>Chordata</taxon>
        <taxon>Craniata</taxon>
        <taxon>Vertebrata</taxon>
        <taxon>Euteleostomi</taxon>
        <taxon>Mammalia</taxon>
        <taxon>Eutheria</taxon>
        <taxon>Laurasiatheria</taxon>
        <taxon>Artiodactyla</taxon>
        <taxon>Whippomorpha</taxon>
        <taxon>Cetacea</taxon>
        <taxon>Mysticeti</taxon>
        <taxon>Balaenopteridae</taxon>
        <taxon>Balaenoptera</taxon>
    </lineage>
</organism>
<accession>A0A8B8X362</accession>
<dbReference type="SMART" id="SM00349">
    <property type="entry name" value="KRAB"/>
    <property type="match status" value="1"/>
</dbReference>
<reference evidence="3" key="1">
    <citation type="submission" date="2025-08" db="UniProtKB">
        <authorList>
            <consortium name="RefSeq"/>
        </authorList>
    </citation>
    <scope>IDENTIFICATION</scope>
    <source>
        <tissue evidence="3">Epidermis and Blubber</tissue>
    </source>
</reference>
<dbReference type="SUPFAM" id="SSF109640">
    <property type="entry name" value="KRAB domain (Kruppel-associated box)"/>
    <property type="match status" value="1"/>
</dbReference>
<dbReference type="Gene3D" id="6.10.140.140">
    <property type="match status" value="1"/>
</dbReference>